<evidence type="ECO:0000259" key="2">
    <source>
        <dbReference type="Pfam" id="PF08818"/>
    </source>
</evidence>
<evidence type="ECO:0000313" key="4">
    <source>
        <dbReference type="Proteomes" id="UP000315369"/>
    </source>
</evidence>
<comment type="caution">
    <text evidence="3">The sequence shown here is derived from an EMBL/GenBank/DDBJ whole genome shotgun (WGS) entry which is preliminary data.</text>
</comment>
<dbReference type="AlphaFoldDB" id="A0A540X8N8"/>
<dbReference type="EMBL" id="VIFM01000004">
    <property type="protein sequence ID" value="TQF17681.1"/>
    <property type="molecule type" value="Genomic_DNA"/>
</dbReference>
<accession>A0A540X8N8</accession>
<feature type="domain" description="YdhG-like" evidence="2">
    <location>
        <begin position="44"/>
        <end position="146"/>
    </location>
</feature>
<dbReference type="InterPro" id="IPR014922">
    <property type="entry name" value="YdhG-like"/>
</dbReference>
<organism evidence="3 4">
    <name type="scientific">Myxococcus llanfairpwllgwyngyllgogerychwyrndrobwllllantysiliogogogochensis</name>
    <dbReference type="NCBI Taxonomy" id="2590453"/>
    <lineage>
        <taxon>Bacteria</taxon>
        <taxon>Pseudomonadati</taxon>
        <taxon>Myxococcota</taxon>
        <taxon>Myxococcia</taxon>
        <taxon>Myxococcales</taxon>
        <taxon>Cystobacterineae</taxon>
        <taxon>Myxococcaceae</taxon>
        <taxon>Myxococcus</taxon>
    </lineage>
</organism>
<dbReference type="SUPFAM" id="SSF159888">
    <property type="entry name" value="YdhG-like"/>
    <property type="match status" value="1"/>
</dbReference>
<protein>
    <submittedName>
        <fullName evidence="3">DUF1801 domain-containing protein</fullName>
    </submittedName>
</protein>
<feature type="region of interest" description="Disordered" evidence="1">
    <location>
        <begin position="1"/>
        <end position="30"/>
    </location>
</feature>
<dbReference type="OrthoDB" id="9811812at2"/>
<proteinExistence type="predicted"/>
<dbReference type="Proteomes" id="UP000315369">
    <property type="component" value="Unassembled WGS sequence"/>
</dbReference>
<sequence length="150" mass="16999">MVDTGTQSPERRHRTMAAKRAVTPPQDGSKEVTALLDERAHPLRKDIDQVRKLILGVDPSISEAVKWNTASFRTTEFFAAVHLRSEDRVQLVFHTGAKVKQSAKSGVELDDPEGLCRWLAKDRCLVTLESVRSQRKALEALVRQWIRQVE</sequence>
<name>A0A540X8N8_9BACT</name>
<keyword evidence="4" id="KW-1185">Reference proteome</keyword>
<gene>
    <name evidence="3" type="ORF">FJV41_01545</name>
</gene>
<evidence type="ECO:0000313" key="3">
    <source>
        <dbReference type="EMBL" id="TQF17681.1"/>
    </source>
</evidence>
<evidence type="ECO:0000256" key="1">
    <source>
        <dbReference type="SAM" id="MobiDB-lite"/>
    </source>
</evidence>
<dbReference type="Pfam" id="PF08818">
    <property type="entry name" value="DUF1801"/>
    <property type="match status" value="1"/>
</dbReference>
<reference evidence="3 4" key="1">
    <citation type="submission" date="2019-06" db="EMBL/GenBank/DDBJ databases">
        <authorList>
            <person name="Livingstone P."/>
            <person name="Whitworth D."/>
        </authorList>
    </citation>
    <scope>NUCLEOTIDE SEQUENCE [LARGE SCALE GENOMIC DNA]</scope>
    <source>
        <strain evidence="3 4">AM401</strain>
    </source>
</reference>